<proteinExistence type="predicted"/>
<keyword evidence="2" id="KW-1185">Reference proteome</keyword>
<organism evidence="1 2">
    <name type="scientific">Shewanella fodinae</name>
    <dbReference type="NCBI Taxonomy" id="552357"/>
    <lineage>
        <taxon>Bacteria</taxon>
        <taxon>Pseudomonadati</taxon>
        <taxon>Pseudomonadota</taxon>
        <taxon>Gammaproteobacteria</taxon>
        <taxon>Alteromonadales</taxon>
        <taxon>Shewanellaceae</taxon>
        <taxon>Shewanella</taxon>
    </lineage>
</organism>
<dbReference type="AlphaFoldDB" id="A0A4R2F7N2"/>
<dbReference type="EMBL" id="SLWF01000016">
    <property type="protein sequence ID" value="TCN83055.1"/>
    <property type="molecule type" value="Genomic_DNA"/>
</dbReference>
<dbReference type="Proteomes" id="UP000294832">
    <property type="component" value="Unassembled WGS sequence"/>
</dbReference>
<sequence>MSQQAPKVETQIATYPHLMLGLMIYLKKISIP</sequence>
<gene>
    <name evidence="1" type="ORF">EDC91_11634</name>
</gene>
<comment type="caution">
    <text evidence="1">The sequence shown here is derived from an EMBL/GenBank/DDBJ whole genome shotgun (WGS) entry which is preliminary data.</text>
</comment>
<evidence type="ECO:0000313" key="2">
    <source>
        <dbReference type="Proteomes" id="UP000294832"/>
    </source>
</evidence>
<protein>
    <submittedName>
        <fullName evidence="1">Uncharacterized protein</fullName>
    </submittedName>
</protein>
<accession>A0A4R2F7N2</accession>
<name>A0A4R2F7N2_9GAMM</name>
<reference evidence="1 2" key="1">
    <citation type="submission" date="2019-03" db="EMBL/GenBank/DDBJ databases">
        <title>Freshwater and sediment microbial communities from various areas in North America, analyzing microbe dynamics in response to fracking.</title>
        <authorList>
            <person name="Lamendella R."/>
        </authorList>
    </citation>
    <scope>NUCLEOTIDE SEQUENCE [LARGE SCALE GENOMIC DNA]</scope>
    <source>
        <strain evidence="1 2">74A</strain>
    </source>
</reference>
<evidence type="ECO:0000313" key="1">
    <source>
        <dbReference type="EMBL" id="TCN83055.1"/>
    </source>
</evidence>